<dbReference type="Proteomes" id="UP000504636">
    <property type="component" value="Unplaced"/>
</dbReference>
<feature type="non-terminal residue" evidence="1">
    <location>
        <position position="1"/>
    </location>
</feature>
<keyword evidence="2" id="KW-1185">Reference proteome</keyword>
<dbReference type="RefSeq" id="XP_033583142.1">
    <property type="nucleotide sequence ID" value="XM_033714675.1"/>
</dbReference>
<reference evidence="1 3" key="1">
    <citation type="journal article" date="2020" name="Stud. Mycol.">
        <title>101 Dothideomycetes genomes: a test case for predicting lifestyles and emergence of pathogens.</title>
        <authorList>
            <person name="Haridas S."/>
            <person name="Albert R."/>
            <person name="Binder M."/>
            <person name="Bloem J."/>
            <person name="Labutti K."/>
            <person name="Salamov A."/>
            <person name="Andreopoulos B."/>
            <person name="Baker S."/>
            <person name="Barry K."/>
            <person name="Bills G."/>
            <person name="Bluhm B."/>
            <person name="Cannon C."/>
            <person name="Castanera R."/>
            <person name="Culley D."/>
            <person name="Daum C."/>
            <person name="Ezra D."/>
            <person name="Gonzalez J."/>
            <person name="Henrissat B."/>
            <person name="Kuo A."/>
            <person name="Liang C."/>
            <person name="Lipzen A."/>
            <person name="Lutzoni F."/>
            <person name="Magnuson J."/>
            <person name="Mondo S."/>
            <person name="Nolan M."/>
            <person name="Ohm R."/>
            <person name="Pangilinan J."/>
            <person name="Park H.-J."/>
            <person name="Ramirez L."/>
            <person name="Alfaro M."/>
            <person name="Sun H."/>
            <person name="Tritt A."/>
            <person name="Yoshinaga Y."/>
            <person name="Zwiers L.-H."/>
            <person name="Turgeon B."/>
            <person name="Goodwin S."/>
            <person name="Spatafora J."/>
            <person name="Crous P."/>
            <person name="Grigoriev I."/>
        </authorList>
    </citation>
    <scope>NUCLEOTIDE SEQUENCE</scope>
    <source>
        <strain evidence="1 3">CBS 304.34</strain>
    </source>
</reference>
<name>A0A6A6Z5S6_9PEZI</name>
<dbReference type="OrthoDB" id="4966402at2759"/>
<sequence>QYESIYFSCGHSRPRLIKHCHFARNDPNHQCFGAWSIKREWTNPHENCDIC</sequence>
<evidence type="ECO:0000313" key="2">
    <source>
        <dbReference type="Proteomes" id="UP000504636"/>
    </source>
</evidence>
<reference evidence="3" key="3">
    <citation type="submission" date="2025-04" db="UniProtKB">
        <authorList>
            <consortium name="RefSeq"/>
        </authorList>
    </citation>
    <scope>IDENTIFICATION</scope>
    <source>
        <strain evidence="3">CBS 304.34</strain>
    </source>
</reference>
<dbReference type="AlphaFoldDB" id="A0A6A6Z5S6"/>
<evidence type="ECO:0000313" key="1">
    <source>
        <dbReference type="EMBL" id="KAF2816178.1"/>
    </source>
</evidence>
<protein>
    <submittedName>
        <fullName evidence="1 3">Uncharacterized protein</fullName>
    </submittedName>
</protein>
<reference evidence="3" key="2">
    <citation type="submission" date="2020-04" db="EMBL/GenBank/DDBJ databases">
        <authorList>
            <consortium name="NCBI Genome Project"/>
        </authorList>
    </citation>
    <scope>NUCLEOTIDE SEQUENCE</scope>
    <source>
        <strain evidence="3">CBS 304.34</strain>
    </source>
</reference>
<evidence type="ECO:0000313" key="3">
    <source>
        <dbReference type="RefSeq" id="XP_033583142.1"/>
    </source>
</evidence>
<organism evidence="1">
    <name type="scientific">Mytilinidion resinicola</name>
    <dbReference type="NCBI Taxonomy" id="574789"/>
    <lineage>
        <taxon>Eukaryota</taxon>
        <taxon>Fungi</taxon>
        <taxon>Dikarya</taxon>
        <taxon>Ascomycota</taxon>
        <taxon>Pezizomycotina</taxon>
        <taxon>Dothideomycetes</taxon>
        <taxon>Pleosporomycetidae</taxon>
        <taxon>Mytilinidiales</taxon>
        <taxon>Mytilinidiaceae</taxon>
        <taxon>Mytilinidion</taxon>
    </lineage>
</organism>
<dbReference type="GeneID" id="54455568"/>
<feature type="non-terminal residue" evidence="1">
    <location>
        <position position="51"/>
    </location>
</feature>
<gene>
    <name evidence="1 3" type="ORF">BDZ99DRAFT_360695</name>
</gene>
<proteinExistence type="predicted"/>
<dbReference type="EMBL" id="MU003693">
    <property type="protein sequence ID" value="KAF2816178.1"/>
    <property type="molecule type" value="Genomic_DNA"/>
</dbReference>
<accession>A0A6A6Z5S6</accession>